<protein>
    <submittedName>
        <fullName evidence="2">C2H2-type domain-containing protein</fullName>
    </submittedName>
</protein>
<evidence type="ECO:0000313" key="1">
    <source>
        <dbReference type="Proteomes" id="UP000887579"/>
    </source>
</evidence>
<reference evidence="2" key="1">
    <citation type="submission" date="2022-11" db="UniProtKB">
        <authorList>
            <consortium name="WormBaseParasite"/>
        </authorList>
    </citation>
    <scope>IDENTIFICATION</scope>
</reference>
<dbReference type="WBParaSite" id="ES5_v2.g21068.t1">
    <property type="protein sequence ID" value="ES5_v2.g21068.t1"/>
    <property type="gene ID" value="ES5_v2.g21068"/>
</dbReference>
<organism evidence="1 2">
    <name type="scientific">Panagrolaimus sp. ES5</name>
    <dbReference type="NCBI Taxonomy" id="591445"/>
    <lineage>
        <taxon>Eukaryota</taxon>
        <taxon>Metazoa</taxon>
        <taxon>Ecdysozoa</taxon>
        <taxon>Nematoda</taxon>
        <taxon>Chromadorea</taxon>
        <taxon>Rhabditida</taxon>
        <taxon>Tylenchina</taxon>
        <taxon>Panagrolaimomorpha</taxon>
        <taxon>Panagrolaimoidea</taxon>
        <taxon>Panagrolaimidae</taxon>
        <taxon>Panagrolaimus</taxon>
    </lineage>
</organism>
<sequence>MRLDSLKPDPESCRKAVQSGREALRDAADEVPRRHHYQKTAKLQKVFNSHSRKIQRGEELKLNILDGIPSQYDCYPLPPTMFPAPTTTAPPPSTISGSNKKNQKKEKTIKDEPENIKIKAYPLFFNSPNDPFKQIVEFYDGFLNEDEFCNGPVPTSMADLTDGQLGGYVASLMTTHATFLCPFCHQFATHFHQKVLHPRRHGMADDERLLFNSALAHFPDPQTICSAALPVCHKNYAAVARNNTAGINCLKCSICNTLTITLLVSLLEKYIL</sequence>
<evidence type="ECO:0000313" key="2">
    <source>
        <dbReference type="WBParaSite" id="ES5_v2.g21068.t1"/>
    </source>
</evidence>
<proteinExistence type="predicted"/>
<accession>A0AC34FUR6</accession>
<name>A0AC34FUR6_9BILA</name>
<dbReference type="Proteomes" id="UP000887579">
    <property type="component" value="Unplaced"/>
</dbReference>